<dbReference type="SUPFAM" id="SSF47413">
    <property type="entry name" value="lambda repressor-like DNA-binding domains"/>
    <property type="match status" value="1"/>
</dbReference>
<dbReference type="Gene3D" id="3.40.50.2300">
    <property type="match status" value="2"/>
</dbReference>
<gene>
    <name evidence="6" type="ORF">DA792_09145</name>
</gene>
<evidence type="ECO:0000313" key="7">
    <source>
        <dbReference type="Proteomes" id="UP000241447"/>
    </source>
</evidence>
<dbReference type="Gene3D" id="1.10.260.40">
    <property type="entry name" value="lambda repressor-like DNA-binding domains"/>
    <property type="match status" value="1"/>
</dbReference>
<dbReference type="PANTHER" id="PTHR30146:SF109">
    <property type="entry name" value="HTH-TYPE TRANSCRIPTIONAL REGULATOR GALS"/>
    <property type="match status" value="1"/>
</dbReference>
<dbReference type="SMART" id="SM00354">
    <property type="entry name" value="HTH_LACI"/>
    <property type="match status" value="1"/>
</dbReference>
<keyword evidence="2" id="KW-0238">DNA-binding</keyword>
<dbReference type="Pfam" id="PF13377">
    <property type="entry name" value="Peripla_BP_3"/>
    <property type="match status" value="1"/>
</dbReference>
<feature type="region of interest" description="Disordered" evidence="4">
    <location>
        <begin position="1"/>
        <end position="21"/>
    </location>
</feature>
<dbReference type="OrthoDB" id="60111at2"/>
<sequence length="366" mass="39628">MTGEDEHEKAAPVITPPLSPGERPTLKTISRITGLAIATVSRALSDAPDISVETKKRVRECADHIGYHPNRAGQRLRTGKTHVVSLLMPTEPDIMSHTAQLISSVAEGLQGTPYHLVVTPYAPNEDLMRPLRHMISTGSADAVILNQTLPEDPRVAYLMERGFPFATHGRTIWSDRHAWFDFDNRRFAEIGIAALARRGRRHVLVIAPPLDQLYGQDIFAGVTETCQHHGMTPIWLKSATSDSPSTAIEADVSAALKEAPEIDAILCASPMSAITAIDAAERLGRVIGVDFDAFAKEATPLLTRFRREALSLHEDVAKAGIALACAALQAVEDPNGPPMSGLDIPQYLDPLDHLPDHSPNLSPGNG</sequence>
<dbReference type="PROSITE" id="PS50932">
    <property type="entry name" value="HTH_LACI_2"/>
    <property type="match status" value="1"/>
</dbReference>
<dbReference type="SUPFAM" id="SSF53822">
    <property type="entry name" value="Periplasmic binding protein-like I"/>
    <property type="match status" value="1"/>
</dbReference>
<dbReference type="Pfam" id="PF00356">
    <property type="entry name" value="LacI"/>
    <property type="match status" value="1"/>
</dbReference>
<dbReference type="InterPro" id="IPR028082">
    <property type="entry name" value="Peripla_BP_I"/>
</dbReference>
<evidence type="ECO:0000313" key="6">
    <source>
        <dbReference type="EMBL" id="AVW91223.1"/>
    </source>
</evidence>
<proteinExistence type="predicted"/>
<dbReference type="AlphaFoldDB" id="A0A2R4M236"/>
<evidence type="ECO:0000256" key="2">
    <source>
        <dbReference type="ARBA" id="ARBA00023125"/>
    </source>
</evidence>
<feature type="domain" description="HTH lacI-type" evidence="5">
    <location>
        <begin position="24"/>
        <end position="78"/>
    </location>
</feature>
<dbReference type="RefSeq" id="WP_107719670.1">
    <property type="nucleotide sequence ID" value="NZ_CP028475.1"/>
</dbReference>
<reference evidence="6 7" key="1">
    <citation type="submission" date="2018-03" db="EMBL/GenBank/DDBJ databases">
        <title>The Complete Genome of Celeribacter baekdonensis strain LH4, a Thiosulfate-Oxidizing Alphaproteobacterium Isolated from Gulf of Mexico Continental Slope Sediments.</title>
        <authorList>
            <person name="Flood B.E."/>
            <person name="Bailey J.V."/>
            <person name="Leprich D."/>
        </authorList>
    </citation>
    <scope>NUCLEOTIDE SEQUENCE [LARGE SCALE GENOMIC DNA]</scope>
    <source>
        <strain evidence="6 7">LH4</strain>
    </source>
</reference>
<organism evidence="6 7">
    <name type="scientific">Celeribacter baekdonensis</name>
    <dbReference type="NCBI Taxonomy" id="875171"/>
    <lineage>
        <taxon>Bacteria</taxon>
        <taxon>Pseudomonadati</taxon>
        <taxon>Pseudomonadota</taxon>
        <taxon>Alphaproteobacteria</taxon>
        <taxon>Rhodobacterales</taxon>
        <taxon>Roseobacteraceae</taxon>
        <taxon>Celeribacter</taxon>
    </lineage>
</organism>
<dbReference type="KEGG" id="cbak:DA792_09145"/>
<dbReference type="EMBL" id="CP028475">
    <property type="protein sequence ID" value="AVW91223.1"/>
    <property type="molecule type" value="Genomic_DNA"/>
</dbReference>
<dbReference type="InterPro" id="IPR000843">
    <property type="entry name" value="HTH_LacI"/>
</dbReference>
<dbReference type="PANTHER" id="PTHR30146">
    <property type="entry name" value="LACI-RELATED TRANSCRIPTIONAL REPRESSOR"/>
    <property type="match status" value="1"/>
</dbReference>
<evidence type="ECO:0000256" key="1">
    <source>
        <dbReference type="ARBA" id="ARBA00023015"/>
    </source>
</evidence>
<dbReference type="GO" id="GO:0000976">
    <property type="term" value="F:transcription cis-regulatory region binding"/>
    <property type="evidence" value="ECO:0007669"/>
    <property type="project" value="TreeGrafter"/>
</dbReference>
<evidence type="ECO:0000259" key="5">
    <source>
        <dbReference type="PROSITE" id="PS50932"/>
    </source>
</evidence>
<feature type="compositionally biased region" description="Basic and acidic residues" evidence="4">
    <location>
        <begin position="1"/>
        <end position="10"/>
    </location>
</feature>
<evidence type="ECO:0000256" key="3">
    <source>
        <dbReference type="ARBA" id="ARBA00023163"/>
    </source>
</evidence>
<dbReference type="CDD" id="cd20009">
    <property type="entry name" value="PBP1_RafR-like"/>
    <property type="match status" value="1"/>
</dbReference>
<accession>A0A2R4M236</accession>
<dbReference type="InterPro" id="IPR010982">
    <property type="entry name" value="Lambda_DNA-bd_dom_sf"/>
</dbReference>
<dbReference type="Proteomes" id="UP000241447">
    <property type="component" value="Chromosome"/>
</dbReference>
<dbReference type="GO" id="GO:0003700">
    <property type="term" value="F:DNA-binding transcription factor activity"/>
    <property type="evidence" value="ECO:0007669"/>
    <property type="project" value="TreeGrafter"/>
</dbReference>
<dbReference type="InterPro" id="IPR046335">
    <property type="entry name" value="LacI/GalR-like_sensor"/>
</dbReference>
<name>A0A2R4M236_9RHOB</name>
<dbReference type="CDD" id="cd01392">
    <property type="entry name" value="HTH_LacI"/>
    <property type="match status" value="1"/>
</dbReference>
<keyword evidence="3" id="KW-0804">Transcription</keyword>
<feature type="region of interest" description="Disordered" evidence="4">
    <location>
        <begin position="336"/>
        <end position="366"/>
    </location>
</feature>
<evidence type="ECO:0000256" key="4">
    <source>
        <dbReference type="SAM" id="MobiDB-lite"/>
    </source>
</evidence>
<keyword evidence="1" id="KW-0805">Transcription regulation</keyword>
<protein>
    <submittedName>
        <fullName evidence="6">Transcriptional regulator</fullName>
    </submittedName>
</protein>